<gene>
    <name evidence="1" type="ORF">BDV29DRAFT_194992</name>
</gene>
<organism evidence="1 2">
    <name type="scientific">Aspergillus leporis</name>
    <dbReference type="NCBI Taxonomy" id="41062"/>
    <lineage>
        <taxon>Eukaryota</taxon>
        <taxon>Fungi</taxon>
        <taxon>Dikarya</taxon>
        <taxon>Ascomycota</taxon>
        <taxon>Pezizomycotina</taxon>
        <taxon>Eurotiomycetes</taxon>
        <taxon>Eurotiomycetidae</taxon>
        <taxon>Eurotiales</taxon>
        <taxon>Aspergillaceae</taxon>
        <taxon>Aspergillus</taxon>
        <taxon>Aspergillus subgen. Circumdati</taxon>
    </lineage>
</organism>
<dbReference type="AlphaFoldDB" id="A0A5N5WM10"/>
<evidence type="ECO:0000313" key="1">
    <source>
        <dbReference type="EMBL" id="KAB8069309.1"/>
    </source>
</evidence>
<protein>
    <recommendedName>
        <fullName evidence="3">SnoaL-like domain-containing protein</fullName>
    </recommendedName>
</protein>
<sequence length="157" mass="17892">MIPELASSPNSDILDRSCVSQLCKGWPVYRVASEWNHYRNLFVTDGTFIFTNRGTVVDLNPTTARAVGKMKTTITQRFNRDGIEFGIVYYMVFYEKDCVVPIDGHTVPTFNKQELDNDVPTKNNDGLYKMYQAMDALLNGQPVADLLWIPKEASPRY</sequence>
<name>A0A5N5WM10_9EURO</name>
<keyword evidence="2" id="KW-1185">Reference proteome</keyword>
<accession>A0A5N5WM10</accession>
<evidence type="ECO:0008006" key="3">
    <source>
        <dbReference type="Google" id="ProtNLM"/>
    </source>
</evidence>
<reference evidence="1 2" key="1">
    <citation type="submission" date="2019-04" db="EMBL/GenBank/DDBJ databases">
        <title>Friends and foes A comparative genomics study of 23 Aspergillus species from section Flavi.</title>
        <authorList>
            <consortium name="DOE Joint Genome Institute"/>
            <person name="Kjaerbolling I."/>
            <person name="Vesth T."/>
            <person name="Frisvad J.C."/>
            <person name="Nybo J.L."/>
            <person name="Theobald S."/>
            <person name="Kildgaard S."/>
            <person name="Isbrandt T."/>
            <person name="Kuo A."/>
            <person name="Sato A."/>
            <person name="Lyhne E.K."/>
            <person name="Kogle M.E."/>
            <person name="Wiebenga A."/>
            <person name="Kun R.S."/>
            <person name="Lubbers R.J."/>
            <person name="Makela M.R."/>
            <person name="Barry K."/>
            <person name="Chovatia M."/>
            <person name="Clum A."/>
            <person name="Daum C."/>
            <person name="Haridas S."/>
            <person name="He G."/>
            <person name="LaButti K."/>
            <person name="Lipzen A."/>
            <person name="Mondo S."/>
            <person name="Riley R."/>
            <person name="Salamov A."/>
            <person name="Simmons B.A."/>
            <person name="Magnuson J.K."/>
            <person name="Henrissat B."/>
            <person name="Mortensen U.H."/>
            <person name="Larsen T.O."/>
            <person name="Devries R.P."/>
            <person name="Grigoriev I.V."/>
            <person name="Machida M."/>
            <person name="Baker S.E."/>
            <person name="Andersen M.R."/>
        </authorList>
    </citation>
    <scope>NUCLEOTIDE SEQUENCE [LARGE SCALE GENOMIC DNA]</scope>
    <source>
        <strain evidence="1 2">CBS 151.66</strain>
    </source>
</reference>
<evidence type="ECO:0000313" key="2">
    <source>
        <dbReference type="Proteomes" id="UP000326565"/>
    </source>
</evidence>
<dbReference type="EMBL" id="ML732347">
    <property type="protein sequence ID" value="KAB8069309.1"/>
    <property type="molecule type" value="Genomic_DNA"/>
</dbReference>
<dbReference type="OrthoDB" id="2533647at2759"/>
<proteinExistence type="predicted"/>
<dbReference type="Proteomes" id="UP000326565">
    <property type="component" value="Unassembled WGS sequence"/>
</dbReference>